<feature type="compositionally biased region" description="Polar residues" evidence="4">
    <location>
        <begin position="349"/>
        <end position="379"/>
    </location>
</feature>
<dbReference type="SMART" id="SM00239">
    <property type="entry name" value="C2"/>
    <property type="match status" value="1"/>
</dbReference>
<dbReference type="GO" id="GO:0051209">
    <property type="term" value="P:release of sequestered calcium ion into cytosol"/>
    <property type="evidence" value="ECO:0007669"/>
    <property type="project" value="TreeGrafter"/>
</dbReference>
<feature type="domain" description="Ras-associating" evidence="8">
    <location>
        <begin position="1769"/>
        <end position="1857"/>
    </location>
</feature>
<dbReference type="Proteomes" id="UP000242457">
    <property type="component" value="Unassembled WGS sequence"/>
</dbReference>
<keyword evidence="2" id="KW-0344">Guanine-nucleotide releasing factor</keyword>
<dbReference type="PROSITE" id="PS50200">
    <property type="entry name" value="RA"/>
    <property type="match status" value="2"/>
</dbReference>
<feature type="domain" description="Ras-associating" evidence="8">
    <location>
        <begin position="1640"/>
        <end position="1726"/>
    </location>
</feature>
<dbReference type="SMART" id="SM00149">
    <property type="entry name" value="PLCYc"/>
    <property type="match status" value="1"/>
</dbReference>
<evidence type="ECO:0000259" key="5">
    <source>
        <dbReference type="PROSITE" id="PS50004"/>
    </source>
</evidence>
<feature type="compositionally biased region" description="Basic and acidic residues" evidence="4">
    <location>
        <begin position="332"/>
        <end position="347"/>
    </location>
</feature>
<dbReference type="OrthoDB" id="269822at2759"/>
<dbReference type="Gene3D" id="2.60.40.150">
    <property type="entry name" value="C2 domain"/>
    <property type="match status" value="1"/>
</dbReference>
<dbReference type="GO" id="GO:0005085">
    <property type="term" value="F:guanyl-nucleotide exchange factor activity"/>
    <property type="evidence" value="ECO:0007669"/>
    <property type="project" value="UniProtKB-KW"/>
</dbReference>
<dbReference type="Gene3D" id="3.10.20.90">
    <property type="entry name" value="Phosphatidylinositol 3-kinase Catalytic Subunit, Chain A, domain 1"/>
    <property type="match status" value="2"/>
</dbReference>
<feature type="compositionally biased region" description="Polar residues" evidence="4">
    <location>
        <begin position="695"/>
        <end position="705"/>
    </location>
</feature>
<dbReference type="Pfam" id="PF09279">
    <property type="entry name" value="EF-hand_like"/>
    <property type="match status" value="1"/>
</dbReference>
<dbReference type="SMART" id="SM00147">
    <property type="entry name" value="RasGEF"/>
    <property type="match status" value="1"/>
</dbReference>
<evidence type="ECO:0000259" key="8">
    <source>
        <dbReference type="PROSITE" id="PS50200"/>
    </source>
</evidence>
<dbReference type="SMART" id="SM00314">
    <property type="entry name" value="RA"/>
    <property type="match status" value="2"/>
</dbReference>
<dbReference type="Pfam" id="PF00387">
    <property type="entry name" value="PI-PLC-Y"/>
    <property type="match status" value="1"/>
</dbReference>
<protein>
    <recommendedName>
        <fullName evidence="3">Phosphoinositide phospholipase C</fullName>
        <ecNumber evidence="3">3.1.4.11</ecNumber>
    </recommendedName>
</protein>
<keyword evidence="10" id="KW-1185">Reference proteome</keyword>
<comment type="catalytic activity">
    <reaction evidence="3">
        <text>a 1,2-diacyl-sn-glycero-3-phospho-(1D-myo-inositol-4,5-bisphosphate) + H2O = 1D-myo-inositol 1,4,5-trisphosphate + a 1,2-diacyl-sn-glycerol + H(+)</text>
        <dbReference type="Rhea" id="RHEA:33179"/>
        <dbReference type="ChEBI" id="CHEBI:15377"/>
        <dbReference type="ChEBI" id="CHEBI:15378"/>
        <dbReference type="ChEBI" id="CHEBI:17815"/>
        <dbReference type="ChEBI" id="CHEBI:58456"/>
        <dbReference type="ChEBI" id="CHEBI:203600"/>
        <dbReference type="EC" id="3.1.4.11"/>
    </reaction>
</comment>
<dbReference type="InterPro" id="IPR046973">
    <property type="entry name" value="PLC-epsilon1_cat"/>
</dbReference>
<dbReference type="GO" id="GO:0004435">
    <property type="term" value="F:phosphatidylinositol-4,5-bisphosphate phospholipase C activity"/>
    <property type="evidence" value="ECO:0007669"/>
    <property type="project" value="UniProtKB-EC"/>
</dbReference>
<dbReference type="SUPFAM" id="SSF49562">
    <property type="entry name" value="C2 domain (Calcium/lipid-binding domain, CaLB)"/>
    <property type="match status" value="1"/>
</dbReference>
<accession>A0A2A3EFA3</accession>
<evidence type="ECO:0000313" key="9">
    <source>
        <dbReference type="EMBL" id="PBC30398.1"/>
    </source>
</evidence>
<dbReference type="Gene3D" id="1.10.840.10">
    <property type="entry name" value="Ras guanine-nucleotide exchange factors catalytic domain"/>
    <property type="match status" value="1"/>
</dbReference>
<dbReference type="InterPro" id="IPR029071">
    <property type="entry name" value="Ubiquitin-like_domsf"/>
</dbReference>
<evidence type="ECO:0000256" key="1">
    <source>
        <dbReference type="ARBA" id="ARBA00023224"/>
    </source>
</evidence>
<dbReference type="PANTHER" id="PTHR10336:SF6">
    <property type="entry name" value="1-PHOSPHATIDYLINOSITOL 4,5-BISPHOSPHATE PHOSPHODIESTERASE EPSILON-1"/>
    <property type="match status" value="1"/>
</dbReference>
<dbReference type="InterPro" id="IPR046974">
    <property type="entry name" value="PLC_epsilon1_EF"/>
</dbReference>
<dbReference type="InterPro" id="IPR000159">
    <property type="entry name" value="RA_dom"/>
</dbReference>
<dbReference type="SMART" id="SM00148">
    <property type="entry name" value="PLCXc"/>
    <property type="match status" value="1"/>
</dbReference>
<evidence type="ECO:0000259" key="6">
    <source>
        <dbReference type="PROSITE" id="PS50008"/>
    </source>
</evidence>
<dbReference type="Pfam" id="PF00788">
    <property type="entry name" value="RA"/>
    <property type="match status" value="2"/>
</dbReference>
<dbReference type="FunFam" id="3.10.20.90:FF:000238">
    <property type="entry name" value="Phosphoinositide phospholipase C"/>
    <property type="match status" value="1"/>
</dbReference>
<dbReference type="PANTHER" id="PTHR10336">
    <property type="entry name" value="PHOSPHOINOSITIDE-SPECIFIC PHOSPHOLIPASE C FAMILY PROTEIN"/>
    <property type="match status" value="1"/>
</dbReference>
<dbReference type="CDD" id="cd16203">
    <property type="entry name" value="EFh_PI-PLCepsilon"/>
    <property type="match status" value="1"/>
</dbReference>
<feature type="domain" description="PI-PLC Y-box" evidence="6">
    <location>
        <begin position="1352"/>
        <end position="1442"/>
    </location>
</feature>
<evidence type="ECO:0000256" key="4">
    <source>
        <dbReference type="SAM" id="MobiDB-lite"/>
    </source>
</evidence>
<dbReference type="SUPFAM" id="SSF54236">
    <property type="entry name" value="Ubiquitin-like"/>
    <property type="match status" value="2"/>
</dbReference>
<dbReference type="EC" id="3.1.4.11" evidence="3"/>
<dbReference type="InterPro" id="IPR001192">
    <property type="entry name" value="PI-PLC_fam"/>
</dbReference>
<dbReference type="Pfam" id="PF00168">
    <property type="entry name" value="C2"/>
    <property type="match status" value="1"/>
</dbReference>
<dbReference type="InterPro" id="IPR000008">
    <property type="entry name" value="C2_dom"/>
</dbReference>
<dbReference type="InterPro" id="IPR001895">
    <property type="entry name" value="RASGEF_cat_dom"/>
</dbReference>
<dbReference type="InterPro" id="IPR036964">
    <property type="entry name" value="RASGEF_cat_dom_sf"/>
</dbReference>
<dbReference type="InterPro" id="IPR035892">
    <property type="entry name" value="C2_domain_sf"/>
</dbReference>
<dbReference type="InterPro" id="IPR015359">
    <property type="entry name" value="PLC_EF-hand-like"/>
</dbReference>
<dbReference type="SUPFAM" id="SSF47473">
    <property type="entry name" value="EF-hand"/>
    <property type="match status" value="1"/>
</dbReference>
<feature type="domain" description="C2" evidence="5">
    <location>
        <begin position="1447"/>
        <end position="1573"/>
    </location>
</feature>
<feature type="compositionally biased region" description="Polar residues" evidence="4">
    <location>
        <begin position="1188"/>
        <end position="1202"/>
    </location>
</feature>
<keyword evidence="1" id="KW-0807">Transducer</keyword>
<dbReference type="CDD" id="cd00275">
    <property type="entry name" value="C2_PLC_like"/>
    <property type="match status" value="1"/>
</dbReference>
<dbReference type="PROSITE" id="PS50009">
    <property type="entry name" value="RASGEF_CAT"/>
    <property type="match status" value="1"/>
</dbReference>
<dbReference type="InterPro" id="IPR000909">
    <property type="entry name" value="PLipase_C_PInositol-sp_X_dom"/>
</dbReference>
<dbReference type="EMBL" id="KZ288262">
    <property type="protein sequence ID" value="PBC30398.1"/>
    <property type="molecule type" value="Genomic_DNA"/>
</dbReference>
<feature type="region of interest" description="Disordered" evidence="4">
    <location>
        <begin position="86"/>
        <end position="118"/>
    </location>
</feature>
<dbReference type="InterPro" id="IPR017946">
    <property type="entry name" value="PLC-like_Pdiesterase_TIM-brl"/>
</dbReference>
<reference evidence="9 10" key="1">
    <citation type="submission" date="2014-07" db="EMBL/GenBank/DDBJ databases">
        <title>Genomic and transcriptomic analysis on Apis cerana provide comprehensive insights into honey bee biology.</title>
        <authorList>
            <person name="Diao Q."/>
            <person name="Sun L."/>
            <person name="Zheng H."/>
            <person name="Zheng H."/>
            <person name="Xu S."/>
            <person name="Wang S."/>
            <person name="Zeng Z."/>
            <person name="Hu F."/>
            <person name="Su S."/>
            <person name="Wu J."/>
        </authorList>
    </citation>
    <scope>NUCLEOTIDE SEQUENCE [LARGE SCALE GENOMIC DNA]</scope>
    <source>
        <tissue evidence="9">Pupae without intestine</tissue>
    </source>
</reference>
<keyword evidence="3" id="KW-0443">Lipid metabolism</keyword>
<feature type="region of interest" description="Disordered" evidence="4">
    <location>
        <begin position="159"/>
        <end position="197"/>
    </location>
</feature>
<feature type="compositionally biased region" description="Acidic residues" evidence="4">
    <location>
        <begin position="1207"/>
        <end position="1224"/>
    </location>
</feature>
<dbReference type="Gene3D" id="1.10.238.10">
    <property type="entry name" value="EF-hand"/>
    <property type="match status" value="1"/>
</dbReference>
<dbReference type="FunFam" id="2.60.40.150:FF:000183">
    <property type="entry name" value="Phosphoinositide phospholipase C"/>
    <property type="match status" value="1"/>
</dbReference>
<dbReference type="SUPFAM" id="SSF48366">
    <property type="entry name" value="Ras GEF"/>
    <property type="match status" value="1"/>
</dbReference>
<evidence type="ECO:0000256" key="2">
    <source>
        <dbReference type="PROSITE-ProRule" id="PRU00168"/>
    </source>
</evidence>
<dbReference type="GO" id="GO:0007186">
    <property type="term" value="P:G protein-coupled receptor signaling pathway"/>
    <property type="evidence" value="ECO:0007669"/>
    <property type="project" value="TreeGrafter"/>
</dbReference>
<dbReference type="PROSITE" id="PS50007">
    <property type="entry name" value="PIPLC_X_DOMAIN"/>
    <property type="match status" value="1"/>
</dbReference>
<dbReference type="InterPro" id="IPR011992">
    <property type="entry name" value="EF-hand-dom_pair"/>
</dbReference>
<dbReference type="GO" id="GO:0048015">
    <property type="term" value="P:phosphatidylinositol-mediated signaling"/>
    <property type="evidence" value="ECO:0007669"/>
    <property type="project" value="TreeGrafter"/>
</dbReference>
<feature type="region of interest" description="Disordered" evidence="4">
    <location>
        <begin position="332"/>
        <end position="382"/>
    </location>
</feature>
<feature type="domain" description="Ras-GEF" evidence="7">
    <location>
        <begin position="127"/>
        <end position="387"/>
    </location>
</feature>
<dbReference type="PROSITE" id="PS50008">
    <property type="entry name" value="PIPLC_Y_DOMAIN"/>
    <property type="match status" value="1"/>
</dbReference>
<organism evidence="9 10">
    <name type="scientific">Apis cerana cerana</name>
    <name type="common">Oriental honeybee</name>
    <dbReference type="NCBI Taxonomy" id="94128"/>
    <lineage>
        <taxon>Eukaryota</taxon>
        <taxon>Metazoa</taxon>
        <taxon>Ecdysozoa</taxon>
        <taxon>Arthropoda</taxon>
        <taxon>Hexapoda</taxon>
        <taxon>Insecta</taxon>
        <taxon>Pterygota</taxon>
        <taxon>Neoptera</taxon>
        <taxon>Endopterygota</taxon>
        <taxon>Hymenoptera</taxon>
        <taxon>Apocrita</taxon>
        <taxon>Aculeata</taxon>
        <taxon>Apoidea</taxon>
        <taxon>Anthophila</taxon>
        <taxon>Apidae</taxon>
        <taxon>Apis</taxon>
    </lineage>
</organism>
<dbReference type="InterPro" id="IPR001711">
    <property type="entry name" value="PLipase_C_Pinositol-sp_Y"/>
</dbReference>
<sequence>MKEKGQSKNAVVLKIQERSGKEEEKKTKAVPVILLDRGQWSHLDAGCKTTWGLPVVVVGLISTVNSGDSTRGWKRRFHHRQRRIVQPLPLPPPHVAEPLPDKLEKRPQPQPPRSSEELEDLHKLLHFPEEVALRLTETEYQLFYQVPPEEYLRHVAQDQNTQKLPARPPPSPSRSYCNPSTANSSTQTEEESNWPVPNFSSSVQTLINRFNEVSSWVTHAITSGTTIEERQAVLSCLLRVAQTCWNTGNFNSAMEIVAGLKSNKLKPFWNSVNEPVPVLESLSSALLSSEYEFALARSLAMPECPVVPFFGAFLRELREVIAFESKSQYAECKDNRESPRRSSKDVESENVSSSGQTTKIAIDTSTESSTEWNTRNSSLRKIENTPIRDTGSVLEKIGEFHKHQHARGRDATTGSLHRTLSIHTTAIEQTYMAEECDENDYHFDLDSYKPVQPITIDHGVALFPVAAPHTGMDLHLLQVLHHGTTLVHWDCESGATRTALVFARVDRACGTFVWEKPPWSPLKTAQLGGTASTEFSLTANPEDTVPAGLLSKYGAQQQTDCASVTLEEGYLNLSSVKEVMIGCCDRDRETELRSICKRYGLSGSDSCIGLMYGSSLPDNRLIFLLCPPALSKIWYMGLCWILRGLKRQQQLTDRRSRWLKEKYLQLYFEEGCLEPMTADAIRAFGGRDWSMTESIGTLSPTSSSNLRKRNTKGKKTKSIGNIHALTKDLSLKQFDSSSSDGGLSTAPLRHITGSRESLTRIIPASPRSSRDRVPPRSPPGSAERIISSNLPYSSFQSLLCVARDKDKNGSGMSGGLEAPWQVKARTTSIMYETQLNFVEFVALFRSFSLRARKDLRDLFGQLAITCRSQSDGSLRDFNVRPPVLRQTSDATPQRIGLLTRNNSIDCREYKTSSNLQKKQVFDAVAAASIVNNCSGVDTSKSQVITLATFTKFLESRQQEKLTDDEIKALVKRHEPDPGLRTQWCLSFEGFARYMMDKDNYAFPNEYATPFETEMQQPLSQYYIASSHNTYLTGHQLKGESSVQLYSQVLLTGCRCVELDCWDGDDGSPVIYHGHTFTTKIPFRSVVEAIDRSAFVSSPYPVILSIENHCSQSQQARMAQIFQSVFGDKLVTKFLFETDFSDDPQLPSPSQLRYRILIKNKKLVVDPAGPLAHPPLSHRGKMLMTDRASSMKQMRTDVSSASVVSEYFSEDEDDEEDDDEDDNIDDNSISSYERYLGGTQVAHTRLKSDSAVDDKSQKQSSQIAKELSDLVIYLQAIKFRGLNTTPGTAAIGKTRHQPHTGPVQRHSIAGIGATSIGASSGSPQSLSTSASLASGGSNIENLFRFTRGVPACFQCSSLNESTAKKICRKQPLGVVAHAETQLIRTYPAGMRIDSTNFNPVIFWAFGIQMVALNYQTDDAGLNLNAAMFEQNGQCGYVRKPSVMWDKGHMMYRRFNPWDKEFDGLHSAHLTLSIVSGQYVSPTNFVASTYVEIELVGIPIDCAKHKTKIIQNNALNPIWNEKFCFQVMFKDLAFLRFGIVEASSHHLIAQRVIPLKCLKPGYRHVRLRSCKNKPLALSTLFIYSRLEEESLDYNTCCRDHKESSKRPSSGKEPEKLTTVDPGLGGVTLKRRMFFLMVYHVIPDEPYTILKVTQESTTQEVMLQALQKAGISADRVDEYILVEEVSCGWEKRDREELPTQRVLDPTEHPLQAQALWKGQGRFLLKRVGDDPSSRAWLASIRSTAGHSKLDSERDTSTHIWDEADTFLVCIYNVSPDIPYAILRVPVSSSAQDVLAQALVKARRMEDPIKFALVEELEWGGTGAVGSGSRQLRVLRDDENVYSTQAFWKTLGRFIMREREQAIPRRHLLPATLDRLSKGFSVGRSVSLPGSSKEKVPVSEALSDPTSRGLRHRLLMHGRRREVHSDGEDTRESDILNAALHLKKVSLRKLRVWKS</sequence>
<dbReference type="CDD" id="cd01780">
    <property type="entry name" value="RA2_PLC-epsilon"/>
    <property type="match status" value="1"/>
</dbReference>
<feature type="compositionally biased region" description="Basic residues" evidence="4">
    <location>
        <begin position="706"/>
        <end position="717"/>
    </location>
</feature>
<gene>
    <name evidence="9" type="ORF">APICC_07985</name>
</gene>
<keyword evidence="3" id="KW-0378">Hydrolase</keyword>
<evidence type="ECO:0000259" key="7">
    <source>
        <dbReference type="PROSITE" id="PS50009"/>
    </source>
</evidence>
<evidence type="ECO:0000256" key="3">
    <source>
        <dbReference type="RuleBase" id="RU361133"/>
    </source>
</evidence>
<name>A0A2A3EFA3_APICC</name>
<dbReference type="Pfam" id="PF00388">
    <property type="entry name" value="PI-PLC-X"/>
    <property type="match status" value="1"/>
</dbReference>
<dbReference type="SUPFAM" id="SSF51695">
    <property type="entry name" value="PLC-like phosphodiesterases"/>
    <property type="match status" value="1"/>
</dbReference>
<dbReference type="CDD" id="cd08596">
    <property type="entry name" value="PI-PLCc_epsilon"/>
    <property type="match status" value="1"/>
</dbReference>
<proteinExistence type="predicted"/>
<keyword evidence="3" id="KW-0442">Lipid degradation</keyword>
<dbReference type="PROSITE" id="PS50004">
    <property type="entry name" value="C2"/>
    <property type="match status" value="1"/>
</dbReference>
<dbReference type="Pfam" id="PF00617">
    <property type="entry name" value="RasGEF"/>
    <property type="match status" value="1"/>
</dbReference>
<dbReference type="Gene3D" id="3.20.20.190">
    <property type="entry name" value="Phosphatidylinositol (PI) phosphodiesterase"/>
    <property type="match status" value="1"/>
</dbReference>
<dbReference type="PRINTS" id="PR00390">
    <property type="entry name" value="PHPHLIPASEC"/>
</dbReference>
<dbReference type="InterPro" id="IPR028398">
    <property type="entry name" value="PLC-epsilon1_RA2"/>
</dbReference>
<feature type="region of interest" description="Disordered" evidence="4">
    <location>
        <begin position="695"/>
        <end position="719"/>
    </location>
</feature>
<feature type="region of interest" description="Disordered" evidence="4">
    <location>
        <begin position="1188"/>
        <end position="1229"/>
    </location>
</feature>
<feature type="region of interest" description="Disordered" evidence="4">
    <location>
        <begin position="755"/>
        <end position="786"/>
    </location>
</feature>
<evidence type="ECO:0000313" key="10">
    <source>
        <dbReference type="Proteomes" id="UP000242457"/>
    </source>
</evidence>
<dbReference type="STRING" id="94128.A0A2A3EFA3"/>
<dbReference type="GO" id="GO:0046488">
    <property type="term" value="P:phosphatidylinositol metabolic process"/>
    <property type="evidence" value="ECO:0007669"/>
    <property type="project" value="TreeGrafter"/>
</dbReference>
<dbReference type="GO" id="GO:0007265">
    <property type="term" value="P:Ras protein signal transduction"/>
    <property type="evidence" value="ECO:0007669"/>
    <property type="project" value="TreeGrafter"/>
</dbReference>
<dbReference type="InterPro" id="IPR023578">
    <property type="entry name" value="Ras_GEF_dom_sf"/>
</dbReference>
<dbReference type="GO" id="GO:0016042">
    <property type="term" value="P:lipid catabolic process"/>
    <property type="evidence" value="ECO:0007669"/>
    <property type="project" value="UniProtKB-KW"/>
</dbReference>
<dbReference type="CDD" id="cd17114">
    <property type="entry name" value="RA_PLC-epsilon"/>
    <property type="match status" value="1"/>
</dbReference>